<proteinExistence type="predicted"/>
<dbReference type="Proteomes" id="UP000230423">
    <property type="component" value="Unassembled WGS sequence"/>
</dbReference>
<feature type="compositionally biased region" description="Polar residues" evidence="2">
    <location>
        <begin position="271"/>
        <end position="291"/>
    </location>
</feature>
<protein>
    <submittedName>
        <fullName evidence="3">Uncharacterized protein</fullName>
    </submittedName>
</protein>
<feature type="non-terminal residue" evidence="3">
    <location>
        <position position="615"/>
    </location>
</feature>
<dbReference type="AlphaFoldDB" id="A0A2G9TZM9"/>
<gene>
    <name evidence="3" type="ORF">TELCIR_15738</name>
</gene>
<reference evidence="3 4" key="1">
    <citation type="submission" date="2015-09" db="EMBL/GenBank/DDBJ databases">
        <title>Draft genome of the parasitic nematode Teladorsagia circumcincta isolate WARC Sus (inbred).</title>
        <authorList>
            <person name="Mitreva M."/>
        </authorList>
    </citation>
    <scope>NUCLEOTIDE SEQUENCE [LARGE SCALE GENOMIC DNA]</scope>
    <source>
        <strain evidence="3 4">S</strain>
    </source>
</reference>
<evidence type="ECO:0000256" key="1">
    <source>
        <dbReference type="SAM" id="Coils"/>
    </source>
</evidence>
<accession>A0A2G9TZM9</accession>
<organism evidence="3 4">
    <name type="scientific">Teladorsagia circumcincta</name>
    <name type="common">Brown stomach worm</name>
    <name type="synonym">Ostertagia circumcincta</name>
    <dbReference type="NCBI Taxonomy" id="45464"/>
    <lineage>
        <taxon>Eukaryota</taxon>
        <taxon>Metazoa</taxon>
        <taxon>Ecdysozoa</taxon>
        <taxon>Nematoda</taxon>
        <taxon>Chromadorea</taxon>
        <taxon>Rhabditida</taxon>
        <taxon>Rhabditina</taxon>
        <taxon>Rhabditomorpha</taxon>
        <taxon>Strongyloidea</taxon>
        <taxon>Trichostrongylidae</taxon>
        <taxon>Teladorsagia</taxon>
    </lineage>
</organism>
<name>A0A2G9TZM9_TELCI</name>
<evidence type="ECO:0000313" key="4">
    <source>
        <dbReference type="Proteomes" id="UP000230423"/>
    </source>
</evidence>
<feature type="coiled-coil region" evidence="1">
    <location>
        <begin position="513"/>
        <end position="613"/>
    </location>
</feature>
<dbReference type="EMBL" id="KZ351780">
    <property type="protein sequence ID" value="PIO62690.1"/>
    <property type="molecule type" value="Genomic_DNA"/>
</dbReference>
<sequence length="615" mass="68786">NFEKDNLNLLDGSPFREKIQETMSSDGILTSNFPNRYVSVPNDFERTARDDTLAALEAPYRRVSKAHDRQSMGCGIADSTVDVSRRTTNDTSSISTFDDDTALILEAGNAFGKEDQNQQCNTVSNTSLFMSESADVGDTMRVFECLMPKAVAGDIEEPDRSHEMQISAAESTLLNSTNMEVTDWILRESVNEVHRIAQAHQSSVDIEPPTEAVMHNSTFVVESPLHNVALSDDVADGLKQKCDVAMDIVNETINLVTSETSFCADGKLSTSEISTTHSSGSQRSEMLSTGDDSIRCPSPPANTTITLETESRTTATKVSVDRRSSATAYSINESLNDANITRRDVSIMQIGSRFRPSTSSRDETLLSLRSLRDETICLSERIMFDSQSLQVKYLDPADDQPQSNLIREEILGDLQRKLIEVKENSAAEFNEMLPELHAVDPIKATAVKNMDMRALSLDDAELLMCSRMRAEIEWAQARTRVAEEAKSVVEQLLKNDEPLLKQLEEDALRCRAVDQLQREVDALRAELESLPSAEEALRIIEQSEQAAKEEEDLDDRILDLEIEELRLELELAKLRGQEIRRTNAELNEWACQLERNEARVRTLTREIQNFHAAGQ</sequence>
<keyword evidence="4" id="KW-1185">Reference proteome</keyword>
<dbReference type="OrthoDB" id="5834495at2759"/>
<evidence type="ECO:0000313" key="3">
    <source>
        <dbReference type="EMBL" id="PIO62690.1"/>
    </source>
</evidence>
<evidence type="ECO:0000256" key="2">
    <source>
        <dbReference type="SAM" id="MobiDB-lite"/>
    </source>
</evidence>
<keyword evidence="1" id="KW-0175">Coiled coil</keyword>
<feature type="region of interest" description="Disordered" evidence="2">
    <location>
        <begin position="271"/>
        <end position="301"/>
    </location>
</feature>
<feature type="non-terminal residue" evidence="3">
    <location>
        <position position="1"/>
    </location>
</feature>